<dbReference type="AlphaFoldDB" id="A0A916TH35"/>
<keyword evidence="1" id="KW-0418">Kinase</keyword>
<dbReference type="Gene3D" id="3.40.50.300">
    <property type="entry name" value="P-loop containing nucleotide triphosphate hydrolases"/>
    <property type="match status" value="1"/>
</dbReference>
<reference evidence="1" key="1">
    <citation type="journal article" date="2014" name="Int. J. Syst. Evol. Microbiol.">
        <title>Complete genome sequence of Corynebacterium casei LMG S-19264T (=DSM 44701T), isolated from a smear-ripened cheese.</title>
        <authorList>
            <consortium name="US DOE Joint Genome Institute (JGI-PGF)"/>
            <person name="Walter F."/>
            <person name="Albersmeier A."/>
            <person name="Kalinowski J."/>
            <person name="Ruckert C."/>
        </authorList>
    </citation>
    <scope>NUCLEOTIDE SEQUENCE</scope>
    <source>
        <strain evidence="1">CGMCC 1.12827</strain>
    </source>
</reference>
<dbReference type="GO" id="GO:0016301">
    <property type="term" value="F:kinase activity"/>
    <property type="evidence" value="ECO:0007669"/>
    <property type="project" value="UniProtKB-KW"/>
</dbReference>
<evidence type="ECO:0000313" key="2">
    <source>
        <dbReference type="Proteomes" id="UP000621454"/>
    </source>
</evidence>
<name>A0A916TH35_9ACTN</name>
<gene>
    <name evidence="1" type="ORF">GCM10011489_33730</name>
</gene>
<comment type="caution">
    <text evidence="1">The sequence shown here is derived from an EMBL/GenBank/DDBJ whole genome shotgun (WGS) entry which is preliminary data.</text>
</comment>
<dbReference type="Proteomes" id="UP000621454">
    <property type="component" value="Unassembled WGS sequence"/>
</dbReference>
<dbReference type="InterPro" id="IPR027417">
    <property type="entry name" value="P-loop_NTPase"/>
</dbReference>
<proteinExistence type="predicted"/>
<accession>A0A916TH35</accession>
<sequence>MCADRALRLPGRAIVVVDGAPPAHPDSLAADVADTIRTAGRAADVVRVDDFIRPASTRLEWGPHDTESYLTSWYDYPALRREVVDALHDHGRWLPRLWDSRRDRSFRDQMRSATEDQILVISGPMTLRPILAPDLSIALRMGRATLDRLMPPDLTWTIEPLLEFAEHAPTPTIEVRYDHPGRPAIAERV</sequence>
<keyword evidence="1" id="KW-0808">Transferase</keyword>
<reference evidence="1" key="2">
    <citation type="submission" date="2020-09" db="EMBL/GenBank/DDBJ databases">
        <authorList>
            <person name="Sun Q."/>
            <person name="Zhou Y."/>
        </authorList>
    </citation>
    <scope>NUCLEOTIDE SEQUENCE</scope>
    <source>
        <strain evidence="1">CGMCC 1.12827</strain>
    </source>
</reference>
<organism evidence="1 2">
    <name type="scientific">Gordonia jinhuaensis</name>
    <dbReference type="NCBI Taxonomy" id="1517702"/>
    <lineage>
        <taxon>Bacteria</taxon>
        <taxon>Bacillati</taxon>
        <taxon>Actinomycetota</taxon>
        <taxon>Actinomycetes</taxon>
        <taxon>Mycobacteriales</taxon>
        <taxon>Gordoniaceae</taxon>
        <taxon>Gordonia</taxon>
    </lineage>
</organism>
<keyword evidence="2" id="KW-1185">Reference proteome</keyword>
<protein>
    <submittedName>
        <fullName evidence="1">Uridine kinase</fullName>
    </submittedName>
</protein>
<dbReference type="EMBL" id="BMGC01000035">
    <property type="protein sequence ID" value="GGB43477.1"/>
    <property type="molecule type" value="Genomic_DNA"/>
</dbReference>
<evidence type="ECO:0000313" key="1">
    <source>
        <dbReference type="EMBL" id="GGB43477.1"/>
    </source>
</evidence>